<sequence length="152" mass="17159">MIIGGDIRSVKRFKASIQQHFKMEDLGEIQYALGIKVSQDRNLKLISLSQEFYINKILTESGMMDCKPDLAYVASSLSQFLEKPSKDHVASFKWVLRYLQGSKSDGLTLGGNLTIEIQGYSDSDWGSNSDIKYFSGHGMFYGGLISWRTKKQ</sequence>
<keyword evidence="3" id="KW-1185">Reference proteome</keyword>
<reference evidence="2" key="1">
    <citation type="submission" date="2021-03" db="EMBL/GenBank/DDBJ databases">
        <title>Draft genome sequence of rust myrtle Austropuccinia psidii MF-1, a brazilian biotype.</title>
        <authorList>
            <person name="Quecine M.C."/>
            <person name="Pachon D.M.R."/>
            <person name="Bonatelli M.L."/>
            <person name="Correr F.H."/>
            <person name="Franceschini L.M."/>
            <person name="Leite T.F."/>
            <person name="Margarido G.R.A."/>
            <person name="Almeida C.A."/>
            <person name="Ferrarezi J.A."/>
            <person name="Labate C.A."/>
        </authorList>
    </citation>
    <scope>NUCLEOTIDE SEQUENCE</scope>
    <source>
        <strain evidence="2">MF-1</strain>
    </source>
</reference>
<proteinExistence type="predicted"/>
<evidence type="ECO:0000313" key="2">
    <source>
        <dbReference type="EMBL" id="MBW0477556.1"/>
    </source>
</evidence>
<feature type="domain" description="Reverse transcriptase Ty1/copia-type" evidence="1">
    <location>
        <begin position="1"/>
        <end position="68"/>
    </location>
</feature>
<dbReference type="EMBL" id="AVOT02004850">
    <property type="protein sequence ID" value="MBW0477556.1"/>
    <property type="molecule type" value="Genomic_DNA"/>
</dbReference>
<dbReference type="OrthoDB" id="2662182at2759"/>
<dbReference type="PANTHER" id="PTHR11439:SF467">
    <property type="entry name" value="INTEGRASE CATALYTIC DOMAIN-CONTAINING PROTEIN"/>
    <property type="match status" value="1"/>
</dbReference>
<dbReference type="AlphaFoldDB" id="A0A9Q3C359"/>
<organism evidence="2 3">
    <name type="scientific">Austropuccinia psidii MF-1</name>
    <dbReference type="NCBI Taxonomy" id="1389203"/>
    <lineage>
        <taxon>Eukaryota</taxon>
        <taxon>Fungi</taxon>
        <taxon>Dikarya</taxon>
        <taxon>Basidiomycota</taxon>
        <taxon>Pucciniomycotina</taxon>
        <taxon>Pucciniomycetes</taxon>
        <taxon>Pucciniales</taxon>
        <taxon>Sphaerophragmiaceae</taxon>
        <taxon>Austropuccinia</taxon>
    </lineage>
</organism>
<name>A0A9Q3C359_9BASI</name>
<comment type="caution">
    <text evidence="2">The sequence shown here is derived from an EMBL/GenBank/DDBJ whole genome shotgun (WGS) entry which is preliminary data.</text>
</comment>
<accession>A0A9Q3C359</accession>
<dbReference type="Proteomes" id="UP000765509">
    <property type="component" value="Unassembled WGS sequence"/>
</dbReference>
<evidence type="ECO:0000313" key="3">
    <source>
        <dbReference type="Proteomes" id="UP000765509"/>
    </source>
</evidence>
<evidence type="ECO:0000259" key="1">
    <source>
        <dbReference type="Pfam" id="PF07727"/>
    </source>
</evidence>
<gene>
    <name evidence="2" type="ORF">O181_017271</name>
</gene>
<dbReference type="Pfam" id="PF07727">
    <property type="entry name" value="RVT_2"/>
    <property type="match status" value="1"/>
</dbReference>
<dbReference type="InterPro" id="IPR013103">
    <property type="entry name" value="RVT_2"/>
</dbReference>
<protein>
    <recommendedName>
        <fullName evidence="1">Reverse transcriptase Ty1/copia-type domain-containing protein</fullName>
    </recommendedName>
</protein>
<dbReference type="PANTHER" id="PTHR11439">
    <property type="entry name" value="GAG-POL-RELATED RETROTRANSPOSON"/>
    <property type="match status" value="1"/>
</dbReference>